<dbReference type="RefSeq" id="WP_153045746.1">
    <property type="nucleotide sequence ID" value="NZ_BAAADT010000010.1"/>
</dbReference>
<evidence type="ECO:0000313" key="3">
    <source>
        <dbReference type="Proteomes" id="UP000219993"/>
    </source>
</evidence>
<dbReference type="Proteomes" id="UP000219993">
    <property type="component" value="Chromosome"/>
</dbReference>
<evidence type="ECO:0000313" key="2">
    <source>
        <dbReference type="EMBL" id="ATJ81225.1"/>
    </source>
</evidence>
<dbReference type="KEGG" id="hbe:BEI_0238"/>
<dbReference type="EMBL" id="CP021435">
    <property type="protein sequence ID" value="ATJ81225.1"/>
    <property type="molecule type" value="Genomic_DNA"/>
</dbReference>
<keyword evidence="1" id="KW-0812">Transmembrane</keyword>
<protein>
    <submittedName>
        <fullName evidence="2">Uncharacterized protein</fullName>
    </submittedName>
</protein>
<keyword evidence="1" id="KW-1133">Transmembrane helix</keyword>
<organism evidence="2 3">
    <name type="scientific">Halomonas beimenensis</name>
    <dbReference type="NCBI Taxonomy" id="475662"/>
    <lineage>
        <taxon>Bacteria</taxon>
        <taxon>Pseudomonadati</taxon>
        <taxon>Pseudomonadota</taxon>
        <taxon>Gammaproteobacteria</taxon>
        <taxon>Oceanospirillales</taxon>
        <taxon>Halomonadaceae</taxon>
        <taxon>Halomonas</taxon>
    </lineage>
</organism>
<gene>
    <name evidence="2" type="ORF">BEI_0238</name>
</gene>
<proteinExistence type="predicted"/>
<keyword evidence="3" id="KW-1185">Reference proteome</keyword>
<dbReference type="AlphaFoldDB" id="A0A291P2Y0"/>
<keyword evidence="1" id="KW-0472">Membrane</keyword>
<reference evidence="2 3" key="1">
    <citation type="journal article" date="2017" name="Sci. Rep.">
        <title>Revealing the Saline Adaptation Strategies of the Halophilic Bacterium Halomonas beimenensis through High-throughput Omics and Transposon Mutagenesis Approaches.</title>
        <authorList>
            <person name="Chen Y.H."/>
            <person name="Lin S.S."/>
            <person name="Shyu Y.T."/>
        </authorList>
    </citation>
    <scope>NUCLEOTIDE SEQUENCE [LARGE SCALE GENOMIC DNA]</scope>
    <source>
        <strain evidence="2 3">NTU-111</strain>
    </source>
</reference>
<evidence type="ECO:0000256" key="1">
    <source>
        <dbReference type="SAM" id="Phobius"/>
    </source>
</evidence>
<name>A0A291P2Y0_9GAMM</name>
<accession>A0A291P2Y0</accession>
<feature type="transmembrane region" description="Helical" evidence="1">
    <location>
        <begin position="12"/>
        <end position="37"/>
    </location>
</feature>
<dbReference type="OrthoDB" id="6172812at2"/>
<feature type="transmembrane region" description="Helical" evidence="1">
    <location>
        <begin position="57"/>
        <end position="77"/>
    </location>
</feature>
<sequence length="96" mass="10198">MPAVLLTILSFIAKYLIVLAIVKVASLVVFTTIGAVLIDQLLDTAMDYLGDSGRYLWFVQLAGFDVGLSAIGSAFILRGMFKNWSLGPSALITGGS</sequence>